<organism evidence="1 2">
    <name type="scientific">Streptococcus oralis</name>
    <dbReference type="NCBI Taxonomy" id="1303"/>
    <lineage>
        <taxon>Bacteria</taxon>
        <taxon>Bacillati</taxon>
        <taxon>Bacillota</taxon>
        <taxon>Bacilli</taxon>
        <taxon>Lactobacillales</taxon>
        <taxon>Streptococcaceae</taxon>
        <taxon>Streptococcus</taxon>
    </lineage>
</organism>
<evidence type="ECO:0000313" key="2">
    <source>
        <dbReference type="Proteomes" id="UP000388056"/>
    </source>
</evidence>
<sequence>MVEIITKTISIIYNIMKLLVRLYIKSFEYYPKTTTFCTVYTIVRYLFFP</sequence>
<evidence type="ECO:0000313" key="1">
    <source>
        <dbReference type="EMBL" id="VTT06120.1"/>
    </source>
</evidence>
<protein>
    <submittedName>
        <fullName evidence="1">Uncharacterized protein</fullName>
    </submittedName>
</protein>
<reference evidence="1 2" key="1">
    <citation type="submission" date="2019-05" db="EMBL/GenBank/DDBJ databases">
        <authorList>
            <consortium name="Pathogen Informatics"/>
        </authorList>
    </citation>
    <scope>NUCLEOTIDE SEQUENCE [LARGE SCALE GENOMIC DNA]</scope>
    <source>
        <strain evidence="1 2">NCTC10232</strain>
    </source>
</reference>
<gene>
    <name evidence="1" type="ORF">NCTC10232_00709</name>
</gene>
<dbReference type="AlphaFoldDB" id="A0A4V0EEB8"/>
<proteinExistence type="predicted"/>
<dbReference type="Proteomes" id="UP000388056">
    <property type="component" value="Unassembled WGS sequence"/>
</dbReference>
<dbReference type="EMBL" id="CABEIU010000002">
    <property type="protein sequence ID" value="VTT06120.1"/>
    <property type="molecule type" value="Genomic_DNA"/>
</dbReference>
<accession>A0A4V0EEB8</accession>
<name>A0A4V0EEB8_STROR</name>